<feature type="signal peptide" evidence="2">
    <location>
        <begin position="1"/>
        <end position="21"/>
    </location>
</feature>
<dbReference type="SUPFAM" id="SSF54001">
    <property type="entry name" value="Cysteine proteinases"/>
    <property type="match status" value="1"/>
</dbReference>
<evidence type="ECO:0000313" key="4">
    <source>
        <dbReference type="Proteomes" id="UP000366945"/>
    </source>
</evidence>
<reference evidence="3 4" key="1">
    <citation type="submission" date="2019-08" db="EMBL/GenBank/DDBJ databases">
        <authorList>
            <person name="Peeters C."/>
        </authorList>
    </citation>
    <scope>NUCLEOTIDE SEQUENCE [LARGE SCALE GENOMIC DNA]</scope>
    <source>
        <strain evidence="3 4">LMG 31114</strain>
    </source>
</reference>
<feature type="chain" id="PRO_5023101474" evidence="2">
    <location>
        <begin position="22"/>
        <end position="394"/>
    </location>
</feature>
<name>A0A5E4SCL1_9BURK</name>
<dbReference type="GeneID" id="300402799"/>
<evidence type="ECO:0000313" key="3">
    <source>
        <dbReference type="EMBL" id="VVD73596.1"/>
    </source>
</evidence>
<gene>
    <name evidence="3" type="ORF">PPN31114_00740</name>
</gene>
<dbReference type="AlphaFoldDB" id="A0A5E4SCL1"/>
<keyword evidence="2" id="KW-0732">Signal</keyword>
<proteinExistence type="predicted"/>
<feature type="region of interest" description="Disordered" evidence="1">
    <location>
        <begin position="105"/>
        <end position="126"/>
    </location>
</feature>
<evidence type="ECO:0000256" key="1">
    <source>
        <dbReference type="SAM" id="MobiDB-lite"/>
    </source>
</evidence>
<evidence type="ECO:0000256" key="2">
    <source>
        <dbReference type="SAM" id="SignalP"/>
    </source>
</evidence>
<protein>
    <submittedName>
        <fullName evidence="3">Uncharacterized protein</fullName>
    </submittedName>
</protein>
<dbReference type="Proteomes" id="UP000366945">
    <property type="component" value="Unassembled WGS sequence"/>
</dbReference>
<dbReference type="EMBL" id="CABPSK010000001">
    <property type="protein sequence ID" value="VVD73596.1"/>
    <property type="molecule type" value="Genomic_DNA"/>
</dbReference>
<dbReference type="InterPro" id="IPR038765">
    <property type="entry name" value="Papain-like_cys_pep_sf"/>
</dbReference>
<accession>A0A5E4SCL1</accession>
<organism evidence="3 4">
    <name type="scientific">Pandoraea pneumonica</name>
    <dbReference type="NCBI Taxonomy" id="2508299"/>
    <lineage>
        <taxon>Bacteria</taxon>
        <taxon>Pseudomonadati</taxon>
        <taxon>Pseudomonadota</taxon>
        <taxon>Betaproteobacteria</taxon>
        <taxon>Burkholderiales</taxon>
        <taxon>Burkholderiaceae</taxon>
        <taxon>Pandoraea</taxon>
    </lineage>
</organism>
<keyword evidence="4" id="KW-1185">Reference proteome</keyword>
<sequence>MKRTRLAFLLLLAALATPAAAQPAADGLGGVWGFSPVPSDRSTRGPVQEVTNLPPVTGQGALGICFAHVASTMLTAENCRKLKTDCTTIADAEVFSPLALASAWRRSERKPETPDASASPAPTEGLLVDEGGNAAMVLQVVAYDTGSSPSIECASRRIMTPDYTDETATDRELAMWNRTKAIFKQLHDEAKALDVDCTACVASFESSHAADVAFLTETFPAIGPKKGRSVSALAQPDYGQFLYRLAVPAQCARLSRQVQFESMHKVRVKFYPQPPASTDTAANKGKAAPATGNYRQAIEFIRTSLADQRPLALGQICLDKIPSANKCKNSHEVVIAGLKTTCDAKGRCAEAIKVVNSWGMGWQKANSDGWVDAKTLIDRTFYQAPILTWFVDGQ</sequence>
<dbReference type="RefSeq" id="WP_174987641.1">
    <property type="nucleotide sequence ID" value="NZ_CABPSK010000001.1"/>
</dbReference>